<accession>A0AAE5CB93</accession>
<name>A0AAE5CB93_9BACT</name>
<dbReference type="PANTHER" id="PTHR37804:SF1">
    <property type="entry name" value="CDAA REGULATORY PROTEIN CDAR"/>
    <property type="match status" value="1"/>
</dbReference>
<dbReference type="EMBL" id="JAACAK010000083">
    <property type="protein sequence ID" value="NIR75527.1"/>
    <property type="molecule type" value="Genomic_DNA"/>
</dbReference>
<sequence length="316" mass="34398">MSDVRTTLKQNWPYMTTALLISVFLWIAVSADTVEQRAIDTDVVFILDDPRYVLTETEPATDLASVVFTGKAGDLAALAASRPQIVVPIDTVEGPVREITLEPEMVRSRGGFELLDVRPVSVRPDDFVLHFQPRARKVVQVVPRVHVTLAEGYVISDSVRAEPGAVAVEGPESAVEAIDSVITVPVVRERLRETISVEVRLEVPGSSGQVELSSPSVRVTVPVEPRTERIFRGIPVGVSDASTPGLRAQPSLVDVRITGPRSAVESLRSEQLSPRVRLQGPQDLGRPLPIIMPPPAPFLTVEVDPDSVRVVRERGP</sequence>
<evidence type="ECO:0000313" key="1">
    <source>
        <dbReference type="EMBL" id="NIR75527.1"/>
    </source>
</evidence>
<proteinExistence type="predicted"/>
<dbReference type="InterPro" id="IPR053154">
    <property type="entry name" value="c-di-AMP_regulator"/>
</dbReference>
<dbReference type="InterPro" id="IPR012505">
    <property type="entry name" value="YbbR"/>
</dbReference>
<dbReference type="AlphaFoldDB" id="A0AAE5CB93"/>
<comment type="caution">
    <text evidence="1">The sequence shown here is derived from an EMBL/GenBank/DDBJ whole genome shotgun (WGS) entry which is preliminary data.</text>
</comment>
<evidence type="ECO:0008006" key="3">
    <source>
        <dbReference type="Google" id="ProtNLM"/>
    </source>
</evidence>
<dbReference type="PANTHER" id="PTHR37804">
    <property type="entry name" value="CDAA REGULATORY PROTEIN CDAR"/>
    <property type="match status" value="1"/>
</dbReference>
<reference evidence="1 2" key="1">
    <citation type="submission" date="2020-01" db="EMBL/GenBank/DDBJ databases">
        <title>Genomes assembled from Gulf of Kutch pelagic sediment metagenomes.</title>
        <authorList>
            <person name="Chandrashekar M."/>
            <person name="Mahajan M.S."/>
            <person name="Dave K.J."/>
            <person name="Vatsa P."/>
            <person name="Nathani N.M."/>
        </authorList>
    </citation>
    <scope>NUCLEOTIDE SEQUENCE [LARGE SCALE GENOMIC DNA]</scope>
    <source>
        <strain evidence="1">KS3-K002</strain>
    </source>
</reference>
<protein>
    <recommendedName>
        <fullName evidence="3">YbbR-like protein</fullName>
    </recommendedName>
</protein>
<organism evidence="1 2">
    <name type="scientific">Candidatus Kutchimonas denitrificans</name>
    <dbReference type="NCBI Taxonomy" id="3056748"/>
    <lineage>
        <taxon>Bacteria</taxon>
        <taxon>Pseudomonadati</taxon>
        <taxon>Gemmatimonadota</taxon>
        <taxon>Gemmatimonadia</taxon>
        <taxon>Candidatus Palauibacterales</taxon>
        <taxon>Candidatus Palauibacteraceae</taxon>
        <taxon>Candidatus Kutchimonas</taxon>
    </lineage>
</organism>
<gene>
    <name evidence="1" type="ORF">GWO12_10540</name>
</gene>
<dbReference type="Pfam" id="PF07949">
    <property type="entry name" value="YbbR"/>
    <property type="match status" value="1"/>
</dbReference>
<dbReference type="Gene3D" id="2.170.120.40">
    <property type="entry name" value="YbbR-like domain"/>
    <property type="match status" value="1"/>
</dbReference>
<dbReference type="Gene3D" id="2.170.120.30">
    <property type="match status" value="1"/>
</dbReference>
<evidence type="ECO:0000313" key="2">
    <source>
        <dbReference type="Proteomes" id="UP000702544"/>
    </source>
</evidence>
<dbReference type="Proteomes" id="UP000702544">
    <property type="component" value="Unassembled WGS sequence"/>
</dbReference>